<proteinExistence type="predicted"/>
<reference evidence="1" key="1">
    <citation type="submission" date="2021-01" db="EMBL/GenBank/DDBJ databases">
        <authorList>
            <person name="Corre E."/>
            <person name="Pelletier E."/>
            <person name="Niang G."/>
            <person name="Scheremetjew M."/>
            <person name="Finn R."/>
            <person name="Kale V."/>
            <person name="Holt S."/>
            <person name="Cochrane G."/>
            <person name="Meng A."/>
            <person name="Brown T."/>
            <person name="Cohen L."/>
        </authorList>
    </citation>
    <scope>NUCLEOTIDE SEQUENCE</scope>
    <source>
        <strain evidence="1">NIES-2562</strain>
    </source>
</reference>
<evidence type="ECO:0000313" key="1">
    <source>
        <dbReference type="EMBL" id="CAE0268905.1"/>
    </source>
</evidence>
<dbReference type="AlphaFoldDB" id="A0A7S3LWM7"/>
<name>A0A7S3LWM7_9EUKA</name>
<sequence>MRQRCVVCMKVGGKVATQHQYGLIRNTHEYSVPFFHSFLAKPHLQFLYAQLQWLLFEVFLASPLFQLSFEPSIIRICHFCFFALFQNRREGGQCEDESGNYVGSDRR</sequence>
<protein>
    <submittedName>
        <fullName evidence="1">Uncharacterized protein</fullName>
    </submittedName>
</protein>
<accession>A0A7S3LWM7</accession>
<organism evidence="1">
    <name type="scientific">Palpitomonas bilix</name>
    <dbReference type="NCBI Taxonomy" id="652834"/>
    <lineage>
        <taxon>Eukaryota</taxon>
        <taxon>Eukaryota incertae sedis</taxon>
    </lineage>
</organism>
<dbReference type="EMBL" id="HBIB01047519">
    <property type="protein sequence ID" value="CAE0268905.1"/>
    <property type="molecule type" value="Transcribed_RNA"/>
</dbReference>
<gene>
    <name evidence="1" type="ORF">PBIL07802_LOCUS31258</name>
</gene>